<dbReference type="Pfam" id="PF11443">
    <property type="entry name" value="DUF2828"/>
    <property type="match status" value="1"/>
</dbReference>
<dbReference type="InterPro" id="IPR058580">
    <property type="entry name" value="DUF2828"/>
</dbReference>
<dbReference type="PANTHER" id="PTHR31373:SF17">
    <property type="entry name" value="OS06G0652100 PROTEIN"/>
    <property type="match status" value="1"/>
</dbReference>
<name>A0A5N6R320_9ROSI</name>
<dbReference type="Pfam" id="PF25043">
    <property type="entry name" value="DUF7788"/>
    <property type="match status" value="1"/>
</dbReference>
<dbReference type="InterPro" id="IPR011205">
    <property type="entry name" value="UCP015417_vWA"/>
</dbReference>
<protein>
    <submittedName>
        <fullName evidence="3">Uncharacterized protein</fullName>
    </submittedName>
</protein>
<reference evidence="3 4" key="1">
    <citation type="submission" date="2019-06" db="EMBL/GenBank/DDBJ databases">
        <title>A chromosomal-level reference genome of Carpinus fangiana (Coryloideae, Betulaceae).</title>
        <authorList>
            <person name="Yang X."/>
            <person name="Wang Z."/>
            <person name="Zhang L."/>
            <person name="Hao G."/>
            <person name="Liu J."/>
            <person name="Yang Y."/>
        </authorList>
    </citation>
    <scope>NUCLEOTIDE SEQUENCE [LARGE SCALE GENOMIC DNA]</scope>
    <source>
        <strain evidence="3">Cfa_2016G</strain>
        <tissue evidence="3">Leaf</tissue>
    </source>
</reference>
<feature type="domain" description="DUF7788" evidence="2">
    <location>
        <begin position="484"/>
        <end position="660"/>
    </location>
</feature>
<dbReference type="PIRSF" id="PIRSF015417">
    <property type="entry name" value="T31B5_30_vWA"/>
    <property type="match status" value="1"/>
</dbReference>
<dbReference type="AlphaFoldDB" id="A0A5N6R320"/>
<proteinExistence type="predicted"/>
<keyword evidence="4" id="KW-1185">Reference proteome</keyword>
<sequence>MSHFGFQLFRLSIKRTRATTARWTALRYISSEPSLWRGVNCPSLEELDLTPFRLVGPPEITHSAFTVNSYLDDAKDPIRDKLISRRRKSRIRYMYRLPKDPCREFYVRFTDRESSPDVLQYYLELSWHHCPQTTLEHICLLRRTSHYRKRCRENFYIAALWLHRHHSLTLAYNLKAFAEYGCLKDLLEILYRIVNGSQVRHNQIMERNRAMIERRERLRGNGVKYEVMQEKNATHLRKEEKIMMAKKAIERYNYDPKYRFLHIQISRLFVELLKADLEYLISGQLAKISLASKWCPSLDSSYDRSTLFCESVARRLFPYDSCPEYRGIDEAHYAYRVRDRLRKEVLVPLRRALGLLEIYTSSNQWNLIQYDQVTPHVMRIYRRLFYKHDRDRFLQHFQNVLHLQSVQGPKMPKTTSKELLPYEILSHFDHFFDSKLWFSDYDGGHEVAELQWKRMIDNYSSKKKFVNCITIVDDNYLFRAGYDCDERFCLAFQLMTSELCGSPWRGKVLTYTVNPEFVDIKGDDLGSRIHFLRFMPFFESSQSSKKPVHKRLKHVQFLDKILETAINLKLSKENMIERVFFFDRSGGCEYIDDWEKSYGTIREKYERNGYVLPKIVRWDLRYCFQQVKAFGNGLITLIGSSEANFRIFLESDGILDPTVKDEPKKSKIWKERLPKTYVV</sequence>
<evidence type="ECO:0000259" key="1">
    <source>
        <dbReference type="Pfam" id="PF11443"/>
    </source>
</evidence>
<dbReference type="PANTHER" id="PTHR31373">
    <property type="entry name" value="OS06G0652100 PROTEIN"/>
    <property type="match status" value="1"/>
</dbReference>
<evidence type="ECO:0000313" key="4">
    <source>
        <dbReference type="Proteomes" id="UP000327013"/>
    </source>
</evidence>
<organism evidence="3 4">
    <name type="scientific">Carpinus fangiana</name>
    <dbReference type="NCBI Taxonomy" id="176857"/>
    <lineage>
        <taxon>Eukaryota</taxon>
        <taxon>Viridiplantae</taxon>
        <taxon>Streptophyta</taxon>
        <taxon>Embryophyta</taxon>
        <taxon>Tracheophyta</taxon>
        <taxon>Spermatophyta</taxon>
        <taxon>Magnoliopsida</taxon>
        <taxon>eudicotyledons</taxon>
        <taxon>Gunneridae</taxon>
        <taxon>Pentapetalae</taxon>
        <taxon>rosids</taxon>
        <taxon>fabids</taxon>
        <taxon>Fagales</taxon>
        <taxon>Betulaceae</taxon>
        <taxon>Carpinus</taxon>
    </lineage>
</organism>
<accession>A0A5N6R320</accession>
<evidence type="ECO:0000259" key="2">
    <source>
        <dbReference type="Pfam" id="PF25043"/>
    </source>
</evidence>
<dbReference type="InterPro" id="IPR056690">
    <property type="entry name" value="DUF7788"/>
</dbReference>
<feature type="domain" description="DUF2828" evidence="1">
    <location>
        <begin position="95"/>
        <end position="461"/>
    </location>
</feature>
<dbReference type="Proteomes" id="UP000327013">
    <property type="component" value="Chromosome 3"/>
</dbReference>
<dbReference type="OrthoDB" id="2125018at2759"/>
<evidence type="ECO:0000313" key="3">
    <source>
        <dbReference type="EMBL" id="KAE8023620.1"/>
    </source>
</evidence>
<dbReference type="EMBL" id="CM017323">
    <property type="protein sequence ID" value="KAE8023620.1"/>
    <property type="molecule type" value="Genomic_DNA"/>
</dbReference>
<gene>
    <name evidence="3" type="ORF">FH972_009295</name>
</gene>